<evidence type="ECO:0000313" key="2">
    <source>
        <dbReference type="Proteomes" id="UP000228614"/>
    </source>
</evidence>
<gene>
    <name evidence="1" type="ORF">COT95_01215</name>
</gene>
<protein>
    <submittedName>
        <fullName evidence="1">Uncharacterized protein</fullName>
    </submittedName>
</protein>
<reference evidence="2" key="1">
    <citation type="submission" date="2017-09" db="EMBL/GenBank/DDBJ databases">
        <title>Depth-based differentiation of microbial function through sediment-hosted aquifers and enrichment of novel symbionts in the deep terrestrial subsurface.</title>
        <authorList>
            <person name="Probst A.J."/>
            <person name="Ladd B."/>
            <person name="Jarett J.K."/>
            <person name="Geller-Mcgrath D.E."/>
            <person name="Sieber C.M.K."/>
            <person name="Emerson J.B."/>
            <person name="Anantharaman K."/>
            <person name="Thomas B.C."/>
            <person name="Malmstrom R."/>
            <person name="Stieglmeier M."/>
            <person name="Klingl A."/>
            <person name="Woyke T."/>
            <person name="Ryan C.M."/>
            <person name="Banfield J.F."/>
        </authorList>
    </citation>
    <scope>NUCLEOTIDE SEQUENCE [LARGE SCALE GENOMIC DNA]</scope>
</reference>
<dbReference type="EMBL" id="PFAN01000068">
    <property type="protein sequence ID" value="PIR94977.1"/>
    <property type="molecule type" value="Genomic_DNA"/>
</dbReference>
<dbReference type="AlphaFoldDB" id="A0A2H0V799"/>
<dbReference type="Proteomes" id="UP000228614">
    <property type="component" value="Unassembled WGS sequence"/>
</dbReference>
<comment type="caution">
    <text evidence="1">The sequence shown here is derived from an EMBL/GenBank/DDBJ whole genome shotgun (WGS) entry which is preliminary data.</text>
</comment>
<proteinExistence type="predicted"/>
<feature type="non-terminal residue" evidence="1">
    <location>
        <position position="1"/>
    </location>
</feature>
<evidence type="ECO:0000313" key="1">
    <source>
        <dbReference type="EMBL" id="PIR94977.1"/>
    </source>
</evidence>
<organism evidence="1 2">
    <name type="scientific">Candidatus Falkowbacteria bacterium CG10_big_fil_rev_8_21_14_0_10_37_6</name>
    <dbReference type="NCBI Taxonomy" id="1974563"/>
    <lineage>
        <taxon>Bacteria</taxon>
        <taxon>Candidatus Falkowiibacteriota</taxon>
    </lineage>
</organism>
<accession>A0A2H0V799</accession>
<sequence length="66" mass="7347">NGNDHDAEWLQPDGTWTPNVFEAAAFPEISQAIAVLTGAENPPKIPWLNRRHLQQKHIRALAPILA</sequence>
<name>A0A2H0V799_9BACT</name>